<evidence type="ECO:0000256" key="1">
    <source>
        <dbReference type="ARBA" id="ARBA00009964"/>
    </source>
</evidence>
<dbReference type="SUPFAM" id="SSF53098">
    <property type="entry name" value="Ribonuclease H-like"/>
    <property type="match status" value="1"/>
</dbReference>
<dbReference type="InterPro" id="IPR048020">
    <property type="entry name" value="Transpos_IS3"/>
</dbReference>
<sequence length="368" mass="43128">MKRSKFTEEQILFGLKQVELGTSVSEVCRKLGISEATFYIWKKKYGGLGASDLRKLRQLEDENKRLKQLVADLSLDKQMLQDVLFKKALKPRKKRELAVFLQDGYRVSIRRSCAVLMMSRSVYQYRSCRGEDTAIRHRIREIAETRVRYGYQRIHVLLQREGWVVNHKKVHRIYCEEGLNLRRKRPRRHVTGAHREERQLASTFNECWSMDFVADNLFNGKKIRALTIVDNFSRECLAIHVGKAIRGEEVVGVLEGLRVLENKQPKSIRIDNGPEFISKSLDKWAYQNHVTLDFSRPGKPTDNAFIESFNGSFRDECLNSHWFLSLEDAKNKIEEWRQDYNDFRPHSSLNNLTPNQFKQKVLSASFSR</sequence>
<evidence type="ECO:0000313" key="4">
    <source>
        <dbReference type="Proteomes" id="UP000288012"/>
    </source>
</evidence>
<keyword evidence="4" id="KW-1185">Reference proteome</keyword>
<dbReference type="Pfam" id="PF13276">
    <property type="entry name" value="HTH_21"/>
    <property type="match status" value="1"/>
</dbReference>
<dbReference type="GO" id="GO:0015074">
    <property type="term" value="P:DNA integration"/>
    <property type="evidence" value="ECO:0007669"/>
    <property type="project" value="InterPro"/>
</dbReference>
<evidence type="ECO:0000259" key="2">
    <source>
        <dbReference type="PROSITE" id="PS50994"/>
    </source>
</evidence>
<dbReference type="InterPro" id="IPR012337">
    <property type="entry name" value="RNaseH-like_sf"/>
</dbReference>
<dbReference type="Pfam" id="PF01527">
    <property type="entry name" value="HTH_Tnp_1"/>
    <property type="match status" value="1"/>
</dbReference>
<dbReference type="InterPro" id="IPR001584">
    <property type="entry name" value="Integrase_cat-core"/>
</dbReference>
<dbReference type="PANTHER" id="PTHR47515:SF1">
    <property type="entry name" value="BLR2054 PROTEIN"/>
    <property type="match status" value="1"/>
</dbReference>
<dbReference type="GO" id="GO:0006313">
    <property type="term" value="P:DNA transposition"/>
    <property type="evidence" value="ECO:0007669"/>
    <property type="project" value="InterPro"/>
</dbReference>
<dbReference type="GO" id="GO:0004803">
    <property type="term" value="F:transposase activity"/>
    <property type="evidence" value="ECO:0007669"/>
    <property type="project" value="InterPro"/>
</dbReference>
<dbReference type="InterPro" id="IPR025948">
    <property type="entry name" value="HTH-like_dom"/>
</dbReference>
<protein>
    <submittedName>
        <fullName evidence="3">IS3 family transposase</fullName>
    </submittedName>
</protein>
<dbReference type="PROSITE" id="PS50994">
    <property type="entry name" value="INTEGRASE"/>
    <property type="match status" value="1"/>
</dbReference>
<dbReference type="NCBIfam" id="NF033516">
    <property type="entry name" value="transpos_IS3"/>
    <property type="match status" value="1"/>
</dbReference>
<dbReference type="AlphaFoldDB" id="A0A3S0WZB3"/>
<dbReference type="EMBL" id="RZGR01000033">
    <property type="protein sequence ID" value="RUQ81715.1"/>
    <property type="molecule type" value="Genomic_DNA"/>
</dbReference>
<proteinExistence type="inferred from homology"/>
<dbReference type="Gene3D" id="3.30.420.10">
    <property type="entry name" value="Ribonuclease H-like superfamily/Ribonuclease H"/>
    <property type="match status" value="1"/>
</dbReference>
<comment type="caution">
    <text evidence="3">The sequence shown here is derived from an EMBL/GenBank/DDBJ whole genome shotgun (WGS) entry which is preliminary data.</text>
</comment>
<comment type="similarity">
    <text evidence="1">Belongs to the transposase 8 family.</text>
</comment>
<dbReference type="InterPro" id="IPR009057">
    <property type="entry name" value="Homeodomain-like_sf"/>
</dbReference>
<evidence type="ECO:0000313" key="3">
    <source>
        <dbReference type="EMBL" id="RUQ81715.1"/>
    </source>
</evidence>
<accession>A0A3S0WZB3</accession>
<feature type="domain" description="Integrase catalytic" evidence="2">
    <location>
        <begin position="182"/>
        <end position="362"/>
    </location>
</feature>
<organism evidence="3 4">
    <name type="scientific">Legionella septentrionalis</name>
    <dbReference type="NCBI Taxonomy" id="2498109"/>
    <lineage>
        <taxon>Bacteria</taxon>
        <taxon>Pseudomonadati</taxon>
        <taxon>Pseudomonadota</taxon>
        <taxon>Gammaproteobacteria</taxon>
        <taxon>Legionellales</taxon>
        <taxon>Legionellaceae</taxon>
        <taxon>Legionella</taxon>
    </lineage>
</organism>
<dbReference type="InterPro" id="IPR036397">
    <property type="entry name" value="RNaseH_sf"/>
</dbReference>
<dbReference type="GO" id="GO:0003677">
    <property type="term" value="F:DNA binding"/>
    <property type="evidence" value="ECO:0007669"/>
    <property type="project" value="InterPro"/>
</dbReference>
<dbReference type="PANTHER" id="PTHR47515">
    <property type="entry name" value="LOW CALCIUM RESPONSE LOCUS PROTEIN T"/>
    <property type="match status" value="1"/>
</dbReference>
<name>A0A3S0WZB3_9GAMM</name>
<gene>
    <name evidence="3" type="ORF">EKM59_09640</name>
</gene>
<dbReference type="Pfam" id="PF13683">
    <property type="entry name" value="rve_3"/>
    <property type="match status" value="1"/>
</dbReference>
<reference evidence="3 4" key="1">
    <citation type="submission" date="2018-12" db="EMBL/GenBank/DDBJ databases">
        <title>Legionella sp,whole genome shotgun sequence.</title>
        <authorList>
            <person name="Wu H."/>
        </authorList>
    </citation>
    <scope>NUCLEOTIDE SEQUENCE [LARGE SCALE GENOMIC DNA]</scope>
    <source>
        <strain evidence="4">km714</strain>
    </source>
</reference>
<dbReference type="InterPro" id="IPR002514">
    <property type="entry name" value="Transposase_8"/>
</dbReference>
<dbReference type="Proteomes" id="UP000288012">
    <property type="component" value="Unassembled WGS sequence"/>
</dbReference>
<dbReference type="RefSeq" id="WP_127111455.1">
    <property type="nucleotide sequence ID" value="NZ_RZGR01000033.1"/>
</dbReference>
<dbReference type="SUPFAM" id="SSF46689">
    <property type="entry name" value="Homeodomain-like"/>
    <property type="match status" value="1"/>
</dbReference>